<evidence type="ECO:0000259" key="2">
    <source>
        <dbReference type="SMART" id="SM00387"/>
    </source>
</evidence>
<dbReference type="InterPro" id="IPR050267">
    <property type="entry name" value="Anti-sigma-factor_SerPK"/>
</dbReference>
<dbReference type="EMBL" id="VBOW01000062">
    <property type="protein sequence ID" value="TMQ57527.1"/>
    <property type="molecule type" value="Genomic_DNA"/>
</dbReference>
<name>A0A538T1L6_UNCEI</name>
<dbReference type="Proteomes" id="UP000316852">
    <property type="component" value="Unassembled WGS sequence"/>
</dbReference>
<dbReference type="AlphaFoldDB" id="A0A538T1L6"/>
<evidence type="ECO:0000256" key="1">
    <source>
        <dbReference type="ARBA" id="ARBA00022527"/>
    </source>
</evidence>
<proteinExistence type="predicted"/>
<dbReference type="PANTHER" id="PTHR35526:SF3">
    <property type="entry name" value="ANTI-SIGMA-F FACTOR RSBW"/>
    <property type="match status" value="1"/>
</dbReference>
<dbReference type="Gene3D" id="3.30.565.10">
    <property type="entry name" value="Histidine kinase-like ATPase, C-terminal domain"/>
    <property type="match status" value="1"/>
</dbReference>
<keyword evidence="1" id="KW-0418">Kinase</keyword>
<keyword evidence="1" id="KW-0808">Transferase</keyword>
<dbReference type="CDD" id="cd16934">
    <property type="entry name" value="HATPase_RsbT-like"/>
    <property type="match status" value="1"/>
</dbReference>
<dbReference type="InterPro" id="IPR036890">
    <property type="entry name" value="HATPase_C_sf"/>
</dbReference>
<dbReference type="SUPFAM" id="SSF55874">
    <property type="entry name" value="ATPase domain of HSP90 chaperone/DNA topoisomerase II/histidine kinase"/>
    <property type="match status" value="1"/>
</dbReference>
<gene>
    <name evidence="3" type="ORF">E6K76_10185</name>
</gene>
<reference evidence="3 4" key="1">
    <citation type="journal article" date="2019" name="Nat. Microbiol.">
        <title>Mediterranean grassland soil C-N compound turnover is dependent on rainfall and depth, and is mediated by genomically divergent microorganisms.</title>
        <authorList>
            <person name="Diamond S."/>
            <person name="Andeer P.F."/>
            <person name="Li Z."/>
            <person name="Crits-Christoph A."/>
            <person name="Burstein D."/>
            <person name="Anantharaman K."/>
            <person name="Lane K.R."/>
            <person name="Thomas B.C."/>
            <person name="Pan C."/>
            <person name="Northen T.R."/>
            <person name="Banfield J.F."/>
        </authorList>
    </citation>
    <scope>NUCLEOTIDE SEQUENCE [LARGE SCALE GENOMIC DNA]</scope>
    <source>
        <strain evidence="3">WS_6</strain>
    </source>
</reference>
<keyword evidence="1" id="KW-0723">Serine/threonine-protein kinase</keyword>
<evidence type="ECO:0000313" key="4">
    <source>
        <dbReference type="Proteomes" id="UP000316852"/>
    </source>
</evidence>
<accession>A0A538T1L6</accession>
<evidence type="ECO:0000313" key="3">
    <source>
        <dbReference type="EMBL" id="TMQ57527.1"/>
    </source>
</evidence>
<protein>
    <submittedName>
        <fullName evidence="3">Anti-sigma regulatory factor</fullName>
    </submittedName>
</protein>
<dbReference type="GO" id="GO:0004674">
    <property type="term" value="F:protein serine/threonine kinase activity"/>
    <property type="evidence" value="ECO:0007669"/>
    <property type="project" value="UniProtKB-KW"/>
</dbReference>
<dbReference type="SMART" id="SM00387">
    <property type="entry name" value="HATPase_c"/>
    <property type="match status" value="1"/>
</dbReference>
<dbReference type="PANTHER" id="PTHR35526">
    <property type="entry name" value="ANTI-SIGMA-F FACTOR RSBW-RELATED"/>
    <property type="match status" value="1"/>
</dbReference>
<comment type="caution">
    <text evidence="3">The sequence shown here is derived from an EMBL/GenBank/DDBJ whole genome shotgun (WGS) entry which is preliminary data.</text>
</comment>
<dbReference type="InterPro" id="IPR003594">
    <property type="entry name" value="HATPase_dom"/>
</dbReference>
<sequence length="139" mass="15145">MSDETKFEAETRVPVQSDSDIVVARQQGRAIARELGFTLGNATLIATAISELARNIVQYATRGEVILRRIENGNQRGLVLIVRDEGPGIPDVLQAMQDGYSTSGRLGLGLPGVRRLMDEFDIESEVGKGTTVTVSKWKT</sequence>
<organism evidence="3 4">
    <name type="scientific">Eiseniibacteriota bacterium</name>
    <dbReference type="NCBI Taxonomy" id="2212470"/>
    <lineage>
        <taxon>Bacteria</taxon>
        <taxon>Candidatus Eiseniibacteriota</taxon>
    </lineage>
</organism>
<feature type="domain" description="Histidine kinase/HSP90-like ATPase" evidence="2">
    <location>
        <begin position="40"/>
        <end position="139"/>
    </location>
</feature>
<dbReference type="Pfam" id="PF02518">
    <property type="entry name" value="HATPase_c"/>
    <property type="match status" value="1"/>
</dbReference>